<dbReference type="Proteomes" id="UP000324974">
    <property type="component" value="Chromosome"/>
</dbReference>
<keyword evidence="2" id="KW-1185">Reference proteome</keyword>
<dbReference type="RefSeq" id="WP_149109655.1">
    <property type="nucleotide sequence ID" value="NZ_CP042425.1"/>
</dbReference>
<organism evidence="1 2">
    <name type="scientific">Limnoglobus roseus</name>
    <dbReference type="NCBI Taxonomy" id="2598579"/>
    <lineage>
        <taxon>Bacteria</taxon>
        <taxon>Pseudomonadati</taxon>
        <taxon>Planctomycetota</taxon>
        <taxon>Planctomycetia</taxon>
        <taxon>Gemmatales</taxon>
        <taxon>Gemmataceae</taxon>
        <taxon>Limnoglobus</taxon>
    </lineage>
</organism>
<dbReference type="KEGG" id="lrs:PX52LOC_01685"/>
<proteinExistence type="predicted"/>
<evidence type="ECO:0008006" key="3">
    <source>
        <dbReference type="Google" id="ProtNLM"/>
    </source>
</evidence>
<dbReference type="OrthoDB" id="9800780at2"/>
<reference evidence="2" key="1">
    <citation type="submission" date="2019-08" db="EMBL/GenBank/DDBJ databases">
        <title>Limnoglobus roseus gen. nov., sp. nov., a novel freshwater planctomycete with a giant genome from the family Gemmataceae.</title>
        <authorList>
            <person name="Kulichevskaya I.S."/>
            <person name="Naumoff D.G."/>
            <person name="Miroshnikov K."/>
            <person name="Ivanova A."/>
            <person name="Philippov D.A."/>
            <person name="Hakobyan A."/>
            <person name="Rijpstra I.C."/>
            <person name="Sinninghe Damste J.S."/>
            <person name="Liesack W."/>
            <person name="Dedysh S.N."/>
        </authorList>
    </citation>
    <scope>NUCLEOTIDE SEQUENCE [LARGE SCALE GENOMIC DNA]</scope>
    <source>
        <strain evidence="2">PX52</strain>
    </source>
</reference>
<accession>A0A5C1A6I8</accession>
<evidence type="ECO:0000313" key="1">
    <source>
        <dbReference type="EMBL" id="QEL14791.1"/>
    </source>
</evidence>
<sequence>MTVILTLGGIIFQDFEVPDSIRIGGDQMLVVHKLPGGARTIDAMGADDADIPWSGRFRGAQAEARARILEGYRTSGQPFLLKWSTYRYQVIVQSFKAEYQQPFEIPYTINCTVVSDESAPILTGIPGIDELIGSDLGRALGLSDSLGIAAIGTALTTAQQAINVAGTLRNAPSDTITQIVGTLSATQQAVGASVTAANAIVASSTPVTAGGDPASMAFSLSNQSSAFGQLNQLYQLGSTVTRMSKNLQA</sequence>
<dbReference type="EMBL" id="CP042425">
    <property type="protein sequence ID" value="QEL14791.1"/>
    <property type="molecule type" value="Genomic_DNA"/>
</dbReference>
<gene>
    <name evidence="1" type="ORF">PX52LOC_01685</name>
</gene>
<name>A0A5C1A6I8_9BACT</name>
<evidence type="ECO:0000313" key="2">
    <source>
        <dbReference type="Proteomes" id="UP000324974"/>
    </source>
</evidence>
<dbReference type="AlphaFoldDB" id="A0A5C1A6I8"/>
<protein>
    <recommendedName>
        <fullName evidence="3">Phage tail protein</fullName>
    </recommendedName>
</protein>